<dbReference type="AlphaFoldDB" id="A0A7W3REU9"/>
<keyword evidence="2" id="KW-0812">Transmembrane</keyword>
<comment type="caution">
    <text evidence="3">The sequence shown here is derived from an EMBL/GenBank/DDBJ whole genome shotgun (WGS) entry which is preliminary data.</text>
</comment>
<gene>
    <name evidence="3" type="ORF">HNP21_002426</name>
</gene>
<dbReference type="Proteomes" id="UP000543174">
    <property type="component" value="Unassembled WGS sequence"/>
</dbReference>
<dbReference type="EMBL" id="JACJHT010000002">
    <property type="protein sequence ID" value="MBA9039319.1"/>
    <property type="molecule type" value="Genomic_DNA"/>
</dbReference>
<proteinExistence type="predicted"/>
<sequence length="78" mass="8669">MNGSDFFIDMVSVGFMYIVAFICGLEGKTKTPAGQAEGMRPRRNASDEKAHRPPAEGEVWHGNQQRFKKQCILAPLSN</sequence>
<feature type="region of interest" description="Disordered" evidence="1">
    <location>
        <begin position="29"/>
        <end position="62"/>
    </location>
</feature>
<evidence type="ECO:0000256" key="2">
    <source>
        <dbReference type="SAM" id="Phobius"/>
    </source>
</evidence>
<keyword evidence="2" id="KW-1133">Transmembrane helix</keyword>
<accession>A0A7W3REU9</accession>
<evidence type="ECO:0000256" key="1">
    <source>
        <dbReference type="SAM" id="MobiDB-lite"/>
    </source>
</evidence>
<keyword evidence="4" id="KW-1185">Reference proteome</keyword>
<evidence type="ECO:0000313" key="3">
    <source>
        <dbReference type="EMBL" id="MBA9039319.1"/>
    </source>
</evidence>
<name>A0A7W3REU9_PRIAR</name>
<protein>
    <submittedName>
        <fullName evidence="3">Uncharacterized protein</fullName>
    </submittedName>
</protein>
<keyword evidence="2" id="KW-0472">Membrane</keyword>
<feature type="transmembrane region" description="Helical" evidence="2">
    <location>
        <begin position="6"/>
        <end position="25"/>
    </location>
</feature>
<organism evidence="3 4">
    <name type="scientific">Priestia aryabhattai</name>
    <name type="common">Bacillus aryabhattai</name>
    <dbReference type="NCBI Taxonomy" id="412384"/>
    <lineage>
        <taxon>Bacteria</taxon>
        <taxon>Bacillati</taxon>
        <taxon>Bacillota</taxon>
        <taxon>Bacilli</taxon>
        <taxon>Bacillales</taxon>
        <taxon>Bacillaceae</taxon>
        <taxon>Priestia</taxon>
    </lineage>
</organism>
<reference evidence="3" key="1">
    <citation type="submission" date="2020-08" db="EMBL/GenBank/DDBJ databases">
        <title>Functional genomics of gut bacteria from endangered species of beetles.</title>
        <authorList>
            <person name="Carlos-Shanley C."/>
        </authorList>
    </citation>
    <scope>NUCLEOTIDE SEQUENCE [LARGE SCALE GENOMIC DNA]</scope>
    <source>
        <strain evidence="3">S00060</strain>
    </source>
</reference>
<evidence type="ECO:0000313" key="4">
    <source>
        <dbReference type="Proteomes" id="UP000543174"/>
    </source>
</evidence>
<feature type="compositionally biased region" description="Basic and acidic residues" evidence="1">
    <location>
        <begin position="44"/>
        <end position="59"/>
    </location>
</feature>